<dbReference type="CDD" id="cd00279">
    <property type="entry name" value="YlxR"/>
    <property type="match status" value="1"/>
</dbReference>
<dbReference type="PANTHER" id="PTHR34215">
    <property type="entry name" value="BLL0784 PROTEIN"/>
    <property type="match status" value="1"/>
</dbReference>
<dbReference type="InterPro" id="IPR007393">
    <property type="entry name" value="YlxR_dom"/>
</dbReference>
<dbReference type="InterPro" id="IPR035931">
    <property type="entry name" value="YlxR-like_sf"/>
</dbReference>
<feature type="domain" description="YlxR" evidence="1">
    <location>
        <begin position="27"/>
        <end position="92"/>
    </location>
</feature>
<reference evidence="2 3" key="1">
    <citation type="submission" date="2021-01" db="EMBL/GenBank/DDBJ databases">
        <title>Actinoplanes sp. nov. LDG1-06 isolated from lichen.</title>
        <authorList>
            <person name="Saeng-In P."/>
            <person name="Phongsopitanun W."/>
            <person name="Kanchanasin P."/>
            <person name="Yuki M."/>
            <person name="Kudo T."/>
            <person name="Ohkuma M."/>
            <person name="Tanasupawat S."/>
        </authorList>
    </citation>
    <scope>NUCLEOTIDE SEQUENCE [LARGE SCALE GENOMIC DNA]</scope>
    <source>
        <strain evidence="2 3">LDG1-06</strain>
    </source>
</reference>
<name>A0ABS2ACW3_9ACTN</name>
<dbReference type="InterPro" id="IPR037465">
    <property type="entry name" value="YlxR"/>
</dbReference>
<accession>A0ABS2ACW3</accession>
<comment type="caution">
    <text evidence="2">The sequence shown here is derived from an EMBL/GenBank/DDBJ whole genome shotgun (WGS) entry which is preliminary data.</text>
</comment>
<dbReference type="Pfam" id="PF04296">
    <property type="entry name" value="YlxR"/>
    <property type="match status" value="1"/>
</dbReference>
<protein>
    <submittedName>
        <fullName evidence="2">YlxR family protein</fullName>
    </submittedName>
</protein>
<organism evidence="2 3">
    <name type="scientific">Paractinoplanes ovalisporus</name>
    <dbReference type="NCBI Taxonomy" id="2810368"/>
    <lineage>
        <taxon>Bacteria</taxon>
        <taxon>Bacillati</taxon>
        <taxon>Actinomycetota</taxon>
        <taxon>Actinomycetes</taxon>
        <taxon>Micromonosporales</taxon>
        <taxon>Micromonosporaceae</taxon>
        <taxon>Paractinoplanes</taxon>
    </lineage>
</organism>
<dbReference type="Proteomes" id="UP000632138">
    <property type="component" value="Unassembled WGS sequence"/>
</dbReference>
<keyword evidence="3" id="KW-1185">Reference proteome</keyword>
<sequence length="133" mass="14472">MRPRREADRIRVRGIRGVDFHVVGPTRTCVGCRKRAPASELIRFVAAGSGDDLRLQPDPNRRLPGRGAHLHPDPACFALAERRRAFGRALRLPGVADTGMLAEHIRVVSIPLGTTDDTAAVAASRPSKVGRPR</sequence>
<dbReference type="EMBL" id="JAENHP010000005">
    <property type="protein sequence ID" value="MBM2617666.1"/>
    <property type="molecule type" value="Genomic_DNA"/>
</dbReference>
<evidence type="ECO:0000259" key="1">
    <source>
        <dbReference type="Pfam" id="PF04296"/>
    </source>
</evidence>
<evidence type="ECO:0000313" key="2">
    <source>
        <dbReference type="EMBL" id="MBM2617666.1"/>
    </source>
</evidence>
<gene>
    <name evidence="2" type="ORF">JIG36_19100</name>
</gene>
<dbReference type="SUPFAM" id="SSF64376">
    <property type="entry name" value="YlxR-like"/>
    <property type="match status" value="1"/>
</dbReference>
<proteinExistence type="predicted"/>
<dbReference type="PANTHER" id="PTHR34215:SF1">
    <property type="entry name" value="YLXR DOMAIN-CONTAINING PROTEIN"/>
    <property type="match status" value="1"/>
</dbReference>
<evidence type="ECO:0000313" key="3">
    <source>
        <dbReference type="Proteomes" id="UP000632138"/>
    </source>
</evidence>
<dbReference type="Gene3D" id="3.30.1230.10">
    <property type="entry name" value="YlxR-like"/>
    <property type="match status" value="1"/>
</dbReference>